<reference evidence="4 5" key="1">
    <citation type="submission" date="2017-05" db="EMBL/GenBank/DDBJ databases">
        <title>Bifidobacterium vansinderenii sp. nov.</title>
        <authorList>
            <person name="Lugli G.A."/>
            <person name="Duranti S."/>
            <person name="Mangifesta M."/>
        </authorList>
    </citation>
    <scope>NUCLEOTIDE SEQUENCE [LARGE SCALE GENOMIC DNA]</scope>
    <source>
        <strain evidence="4 5">Tam10B</strain>
    </source>
</reference>
<dbReference type="GO" id="GO:0006310">
    <property type="term" value="P:DNA recombination"/>
    <property type="evidence" value="ECO:0007669"/>
    <property type="project" value="UniProtKB-KW"/>
</dbReference>
<comment type="caution">
    <text evidence="4">The sequence shown here is derived from an EMBL/GenBank/DDBJ whole genome shotgun (WGS) entry which is preliminary data.</text>
</comment>
<evidence type="ECO:0000256" key="1">
    <source>
        <dbReference type="ARBA" id="ARBA00023172"/>
    </source>
</evidence>
<dbReference type="Gene3D" id="1.10.443.10">
    <property type="entry name" value="Intergrase catalytic core"/>
    <property type="match status" value="1"/>
</dbReference>
<feature type="compositionally biased region" description="Basic and acidic residues" evidence="2">
    <location>
        <begin position="62"/>
        <end position="79"/>
    </location>
</feature>
<evidence type="ECO:0000259" key="3">
    <source>
        <dbReference type="Pfam" id="PF00589"/>
    </source>
</evidence>
<name>A0A229VXP7_9BIFI</name>
<evidence type="ECO:0000256" key="2">
    <source>
        <dbReference type="SAM" id="MobiDB-lite"/>
    </source>
</evidence>
<dbReference type="Pfam" id="PF00589">
    <property type="entry name" value="Phage_integrase"/>
    <property type="match status" value="1"/>
</dbReference>
<dbReference type="EMBL" id="NEWD01000016">
    <property type="protein sequence ID" value="OXN00387.1"/>
    <property type="molecule type" value="Genomic_DNA"/>
</dbReference>
<feature type="region of interest" description="Disordered" evidence="2">
    <location>
        <begin position="1"/>
        <end position="124"/>
    </location>
</feature>
<dbReference type="InterPro" id="IPR002104">
    <property type="entry name" value="Integrase_catalytic"/>
</dbReference>
<gene>
    <name evidence="4" type="ORF">Tam10B_1257</name>
</gene>
<feature type="compositionally biased region" description="Basic residues" evidence="2">
    <location>
        <begin position="112"/>
        <end position="123"/>
    </location>
</feature>
<keyword evidence="5" id="KW-1185">Reference proteome</keyword>
<dbReference type="Proteomes" id="UP000215433">
    <property type="component" value="Unassembled WGS sequence"/>
</dbReference>
<organism evidence="4 5">
    <name type="scientific">Bifidobacterium vansinderenii</name>
    <dbReference type="NCBI Taxonomy" id="1984871"/>
    <lineage>
        <taxon>Bacteria</taxon>
        <taxon>Bacillati</taxon>
        <taxon>Actinomycetota</taxon>
        <taxon>Actinomycetes</taxon>
        <taxon>Bifidobacteriales</taxon>
        <taxon>Bifidobacteriaceae</taxon>
        <taxon>Bifidobacterium</taxon>
    </lineage>
</organism>
<keyword evidence="1" id="KW-0233">DNA recombination</keyword>
<dbReference type="GO" id="GO:0015074">
    <property type="term" value="P:DNA integration"/>
    <property type="evidence" value="ECO:0007669"/>
    <property type="project" value="InterPro"/>
</dbReference>
<dbReference type="InterPro" id="IPR011010">
    <property type="entry name" value="DNA_brk_join_enz"/>
</dbReference>
<dbReference type="InterPro" id="IPR013762">
    <property type="entry name" value="Integrase-like_cat_sf"/>
</dbReference>
<feature type="domain" description="Tyr recombinase" evidence="3">
    <location>
        <begin position="726"/>
        <end position="769"/>
    </location>
</feature>
<proteinExistence type="predicted"/>
<dbReference type="GO" id="GO:0003677">
    <property type="term" value="F:DNA binding"/>
    <property type="evidence" value="ECO:0007669"/>
    <property type="project" value="InterPro"/>
</dbReference>
<dbReference type="AlphaFoldDB" id="A0A229VXP7"/>
<dbReference type="SUPFAM" id="SSF56349">
    <property type="entry name" value="DNA breaking-rejoining enzymes"/>
    <property type="match status" value="1"/>
</dbReference>
<feature type="compositionally biased region" description="Polar residues" evidence="2">
    <location>
        <begin position="92"/>
        <end position="109"/>
    </location>
</feature>
<accession>A0A229VXP7</accession>
<sequence length="783" mass="87400">MPQTTDPRNFKKPNTGLLPGMSTNNDVTSVPRTGPEAPAPENPIGRAASAGLTSGVGTPEEPGQRSTERRMRSGKKSDAARTSGSDARPVTGTDTTAKNTEPVQATDSGKATTRRGAGRRNNKRVSLIGTQAWANPPTRSYPYWRVWWLDAAGKKHSTTVSGTEDDAYNTAAEKLGYRKPKGPVHGTPKNPLVKDVYEEYVRAGDHPKWGSGTTSQKRQAMTRVWLVIGDKKIRDVVPSDLARIDMAGIRPAAQKRLRSEVRRLFDYAHSVYGIEGTGDDYAKPVPVVTNYRREESTTNVTVKKEDVPSTRWVACLITLTASTMNVTPLDEEMDMRTQREATAHAAHEMLTGRGAGQVPKYTTWIDTVSGEKQTTSGWTNEPLDGPTGCNPLDDIWRMGIPADKRIARITGPLIRTEEAYQRANEDVARQYRRLTAFLAMGAGVGTRVGEQIALRVGNVLTPDQAAFLFVDAHIQNWDEETDDALRFDGRQPPENRRGWYGAIHIEEQYTQAGSGYRLGRPKWNNEMDDKTRWVHMPYYLPSWQYEDDPRPLREQIAGMDGMQRFAPHARTQDDESFWSSTREEVGYAWAEGYTPLGWCMLQWLIDLWNTPTLNRAAGGSLSAKLALFTRLLMFPTRRPTNDPDSLKVGMSEDWRAKGHGKLIPGTGGYTNQKRMQLLTNPVMDYVSQRMELATRYNPWPPNHNTYTGMTVPVVGGKEWKAPRVGWTHHSLRHYSASIRLASGVPITLISKELGHKDISTTIETYIHLIDEAQSTIPPAGFEL</sequence>
<protein>
    <recommendedName>
        <fullName evidence="3">Tyr recombinase domain-containing protein</fullName>
    </recommendedName>
</protein>
<evidence type="ECO:0000313" key="4">
    <source>
        <dbReference type="EMBL" id="OXN00387.1"/>
    </source>
</evidence>
<feature type="compositionally biased region" description="Polar residues" evidence="2">
    <location>
        <begin position="21"/>
        <end position="31"/>
    </location>
</feature>
<evidence type="ECO:0000313" key="5">
    <source>
        <dbReference type="Proteomes" id="UP000215433"/>
    </source>
</evidence>